<dbReference type="SUPFAM" id="SSF46689">
    <property type="entry name" value="Homeodomain-like"/>
    <property type="match status" value="1"/>
</dbReference>
<evidence type="ECO:0000256" key="1">
    <source>
        <dbReference type="ARBA" id="ARBA00004123"/>
    </source>
</evidence>
<dbReference type="EMBL" id="CADEBD010000365">
    <property type="protein sequence ID" value="CAB3252350.1"/>
    <property type="molecule type" value="Genomic_DNA"/>
</dbReference>
<dbReference type="InterPro" id="IPR009057">
    <property type="entry name" value="Homeodomain-like_sf"/>
</dbReference>
<gene>
    <name evidence="3" type="ORF">APLA_LOCUS13979</name>
</gene>
<dbReference type="GO" id="GO:0005634">
    <property type="term" value="C:nucleus"/>
    <property type="evidence" value="ECO:0007669"/>
    <property type="project" value="UniProtKB-SubCell"/>
</dbReference>
<organism evidence="3 4">
    <name type="scientific">Arctia plantaginis</name>
    <name type="common">Wood tiger moth</name>
    <name type="synonym">Phalaena plantaginis</name>
    <dbReference type="NCBI Taxonomy" id="874455"/>
    <lineage>
        <taxon>Eukaryota</taxon>
        <taxon>Metazoa</taxon>
        <taxon>Ecdysozoa</taxon>
        <taxon>Arthropoda</taxon>
        <taxon>Hexapoda</taxon>
        <taxon>Insecta</taxon>
        <taxon>Pterygota</taxon>
        <taxon>Neoptera</taxon>
        <taxon>Endopterygota</taxon>
        <taxon>Lepidoptera</taxon>
        <taxon>Glossata</taxon>
        <taxon>Ditrysia</taxon>
        <taxon>Noctuoidea</taxon>
        <taxon>Erebidae</taxon>
        <taxon>Arctiinae</taxon>
        <taxon>Arctia</taxon>
    </lineage>
</organism>
<dbReference type="InterPro" id="IPR007889">
    <property type="entry name" value="HTH_Psq"/>
</dbReference>
<evidence type="ECO:0000259" key="2">
    <source>
        <dbReference type="Pfam" id="PF05225"/>
    </source>
</evidence>
<reference evidence="3 4" key="1">
    <citation type="submission" date="2020-04" db="EMBL/GenBank/DDBJ databases">
        <authorList>
            <person name="Wallbank WR R."/>
            <person name="Pardo Diaz C."/>
            <person name="Kozak K."/>
            <person name="Martin S."/>
            <person name="Jiggins C."/>
            <person name="Moest M."/>
            <person name="Warren A I."/>
            <person name="Byers J.R.P. K."/>
            <person name="Montejo-Kovacevich G."/>
            <person name="Yen C E."/>
        </authorList>
    </citation>
    <scope>NUCLEOTIDE SEQUENCE [LARGE SCALE GENOMIC DNA]</scope>
</reference>
<comment type="caution">
    <text evidence="3">The sequence shown here is derived from an EMBL/GenBank/DDBJ whole genome shotgun (WGS) entry which is preliminary data.</text>
</comment>
<proteinExistence type="predicted"/>
<name>A0A8S1AQG5_ARCPL</name>
<evidence type="ECO:0000313" key="3">
    <source>
        <dbReference type="EMBL" id="CAB3252350.1"/>
    </source>
</evidence>
<accession>A0A8S1AQG5</accession>
<dbReference type="Pfam" id="PF05225">
    <property type="entry name" value="HTH_psq"/>
    <property type="match status" value="1"/>
</dbReference>
<feature type="domain" description="HTH psq-type" evidence="2">
    <location>
        <begin position="28"/>
        <end position="62"/>
    </location>
</feature>
<dbReference type="Gene3D" id="1.10.10.60">
    <property type="entry name" value="Homeodomain-like"/>
    <property type="match status" value="1"/>
</dbReference>
<dbReference type="GO" id="GO:0003677">
    <property type="term" value="F:DNA binding"/>
    <property type="evidence" value="ECO:0007669"/>
    <property type="project" value="InterPro"/>
</dbReference>
<comment type="subcellular location">
    <subcellularLocation>
        <location evidence="1">Nucleus</location>
    </subcellularLocation>
</comment>
<dbReference type="OrthoDB" id="7198051at2759"/>
<sequence>MASRQLIQIVIVRLRRKKTVFLKFRQDNVVSALEAVQKDMSKKLAAKTYQVPRTTLIYRLQNPEHKARPGPATLLTKAEENDLESWINNCAIKGFPKRKDDAINSNVNEIDFRKCLGKSTDHEKSSAQCKTREKLLTKEEFIRLIGEHKVAAGEEYTNIRG</sequence>
<dbReference type="AlphaFoldDB" id="A0A8S1AQG5"/>
<evidence type="ECO:0000313" key="4">
    <source>
        <dbReference type="Proteomes" id="UP000494256"/>
    </source>
</evidence>
<dbReference type="Proteomes" id="UP000494256">
    <property type="component" value="Unassembled WGS sequence"/>
</dbReference>
<protein>
    <recommendedName>
        <fullName evidence="2">HTH psq-type domain-containing protein</fullName>
    </recommendedName>
</protein>